<protein>
    <submittedName>
        <fullName evidence="1">Uncharacterized protein</fullName>
    </submittedName>
</protein>
<accession>A0A8S5SEB2</accession>
<sequence>MFKDNCYYYDHGDQDFLCNFPTLEELEESVKRFIDDFHAVGEDTYYSLSDLDFRISLDARNKPFPEIVCWPVRGSEYGYFCRAHSFDPEDCKLWVDVSDIMQFSNLDDAHALAVELHEFLRQKIEDEIEGAAQIYEMVEADIAKDEAEAQMPDEAIYTNIVIEFTRDMRSERSDIILFCHYIAEYGGFRKDAEVNDPNVGFLRGRPLSGGSRHHWYVEVPAGCVVELAYIRRDFLARALPTVQAKYPDLRITVKDKPERLDPVVLKRAALESQKSSLLAQVAKIDAELSTLTT</sequence>
<dbReference type="EMBL" id="BK032578">
    <property type="protein sequence ID" value="DAF49264.1"/>
    <property type="molecule type" value="Genomic_DNA"/>
</dbReference>
<reference evidence="1" key="1">
    <citation type="journal article" date="2021" name="Proc. Natl. Acad. Sci. U.S.A.">
        <title>A Catalog of Tens of Thousands of Viruses from Human Metagenomes Reveals Hidden Associations with Chronic Diseases.</title>
        <authorList>
            <person name="Tisza M.J."/>
            <person name="Buck C.B."/>
        </authorList>
    </citation>
    <scope>NUCLEOTIDE SEQUENCE</scope>
    <source>
        <strain evidence="1">CtrNG92</strain>
    </source>
</reference>
<organism evidence="1">
    <name type="scientific">Caudovirales sp. ctrNG92</name>
    <dbReference type="NCBI Taxonomy" id="2827638"/>
    <lineage>
        <taxon>Viruses</taxon>
        <taxon>Duplodnaviria</taxon>
        <taxon>Heunggongvirae</taxon>
        <taxon>Uroviricota</taxon>
        <taxon>Caudoviricetes</taxon>
    </lineage>
</organism>
<evidence type="ECO:0000313" key="1">
    <source>
        <dbReference type="EMBL" id="DAF49264.1"/>
    </source>
</evidence>
<name>A0A8S5SEB2_9CAUD</name>
<proteinExistence type="predicted"/>